<dbReference type="AlphaFoldDB" id="A0A381XTG5"/>
<dbReference type="InterPro" id="IPR027417">
    <property type="entry name" value="P-loop_NTPase"/>
</dbReference>
<reference evidence="6" key="1">
    <citation type="submission" date="2018-05" db="EMBL/GenBank/DDBJ databases">
        <authorList>
            <person name="Lanie J.A."/>
            <person name="Ng W.-L."/>
            <person name="Kazmierczak K.M."/>
            <person name="Andrzejewski T.M."/>
            <person name="Davidsen T.M."/>
            <person name="Wayne K.J."/>
            <person name="Tettelin H."/>
            <person name="Glass J.I."/>
            <person name="Rusch D."/>
            <person name="Podicherti R."/>
            <person name="Tsui H.-C.T."/>
            <person name="Winkler M.E."/>
        </authorList>
    </citation>
    <scope>NUCLEOTIDE SEQUENCE</scope>
</reference>
<dbReference type="FunFam" id="3.40.50.300:FF:000016">
    <property type="entry name" value="Oligopeptide ABC transporter ATP-binding component"/>
    <property type="match status" value="1"/>
</dbReference>
<dbReference type="PANTHER" id="PTHR43776">
    <property type="entry name" value="TRANSPORT ATP-BINDING PROTEIN"/>
    <property type="match status" value="1"/>
</dbReference>
<name>A0A381XTG5_9ZZZZ</name>
<evidence type="ECO:0000256" key="1">
    <source>
        <dbReference type="ARBA" id="ARBA00005417"/>
    </source>
</evidence>
<keyword evidence="2" id="KW-0813">Transport</keyword>
<dbReference type="Pfam" id="PF00005">
    <property type="entry name" value="ABC_tran"/>
    <property type="match status" value="1"/>
</dbReference>
<dbReference type="Gene3D" id="3.40.50.300">
    <property type="entry name" value="P-loop containing nucleotide triphosphate hydrolases"/>
    <property type="match status" value="1"/>
</dbReference>
<accession>A0A381XTG5</accession>
<dbReference type="CDD" id="cd03257">
    <property type="entry name" value="ABC_NikE_OppD_transporters"/>
    <property type="match status" value="1"/>
</dbReference>
<comment type="similarity">
    <text evidence="1">Belongs to the ABC transporter superfamily.</text>
</comment>
<evidence type="ECO:0000256" key="2">
    <source>
        <dbReference type="ARBA" id="ARBA00022448"/>
    </source>
</evidence>
<protein>
    <recommendedName>
        <fullName evidence="5">ABC transporter domain-containing protein</fullName>
    </recommendedName>
</protein>
<dbReference type="SMART" id="SM00382">
    <property type="entry name" value="AAA"/>
    <property type="match status" value="1"/>
</dbReference>
<evidence type="ECO:0000259" key="5">
    <source>
        <dbReference type="PROSITE" id="PS50893"/>
    </source>
</evidence>
<dbReference type="PROSITE" id="PS50893">
    <property type="entry name" value="ABC_TRANSPORTER_2"/>
    <property type="match status" value="1"/>
</dbReference>
<dbReference type="GO" id="GO:0016887">
    <property type="term" value="F:ATP hydrolysis activity"/>
    <property type="evidence" value="ECO:0007669"/>
    <property type="project" value="InterPro"/>
</dbReference>
<evidence type="ECO:0000313" key="6">
    <source>
        <dbReference type="EMBL" id="SVA68028.1"/>
    </source>
</evidence>
<dbReference type="EMBL" id="UINC01016320">
    <property type="protein sequence ID" value="SVA68028.1"/>
    <property type="molecule type" value="Genomic_DNA"/>
</dbReference>
<feature type="non-terminal residue" evidence="6">
    <location>
        <position position="256"/>
    </location>
</feature>
<dbReference type="SUPFAM" id="SSF52540">
    <property type="entry name" value="P-loop containing nucleoside triphosphate hydrolases"/>
    <property type="match status" value="1"/>
</dbReference>
<organism evidence="6">
    <name type="scientific">marine metagenome</name>
    <dbReference type="NCBI Taxonomy" id="408172"/>
    <lineage>
        <taxon>unclassified sequences</taxon>
        <taxon>metagenomes</taxon>
        <taxon>ecological metagenomes</taxon>
    </lineage>
</organism>
<dbReference type="PANTHER" id="PTHR43776:SF7">
    <property type="entry name" value="D,D-DIPEPTIDE TRANSPORT ATP-BINDING PROTEIN DDPF-RELATED"/>
    <property type="match status" value="1"/>
</dbReference>
<dbReference type="InterPro" id="IPR003439">
    <property type="entry name" value="ABC_transporter-like_ATP-bd"/>
</dbReference>
<feature type="domain" description="ABC transporter" evidence="5">
    <location>
        <begin position="10"/>
        <end position="254"/>
    </location>
</feature>
<sequence>VVKGLKKYFPNRKGFFNKIVNYNKAVNGVDFFIKKGESVGLVGESGSGKTTLGRCIVKLYEPTEGSVEFNIDGKMIDVVKVSKKEMKSIRKHFQMLFQDVYSSLDSKMKVGDIVTEPMAIHNVGSKKERIDRAKELMEKVGLSADDIRKYPHQFSGGQRQRIGITRALSISPDFIICDEPVSALDVSVQAQILNLLLDLQDEFQLSYLFIAHDLGVVKYISDRIIVMYLGKIVEIASSQDIYENPRHPYTEALLAA</sequence>
<evidence type="ECO:0000256" key="3">
    <source>
        <dbReference type="ARBA" id="ARBA00022741"/>
    </source>
</evidence>
<gene>
    <name evidence="6" type="ORF">METZ01_LOCUS120882</name>
</gene>
<dbReference type="InterPro" id="IPR003593">
    <property type="entry name" value="AAA+_ATPase"/>
</dbReference>
<evidence type="ECO:0000256" key="4">
    <source>
        <dbReference type="ARBA" id="ARBA00022840"/>
    </source>
</evidence>
<feature type="non-terminal residue" evidence="6">
    <location>
        <position position="1"/>
    </location>
</feature>
<keyword evidence="4" id="KW-0067">ATP-binding</keyword>
<keyword evidence="3" id="KW-0547">Nucleotide-binding</keyword>
<proteinExistence type="inferred from homology"/>
<dbReference type="GO" id="GO:0055085">
    <property type="term" value="P:transmembrane transport"/>
    <property type="evidence" value="ECO:0007669"/>
    <property type="project" value="UniProtKB-ARBA"/>
</dbReference>
<dbReference type="GO" id="GO:0005524">
    <property type="term" value="F:ATP binding"/>
    <property type="evidence" value="ECO:0007669"/>
    <property type="project" value="UniProtKB-KW"/>
</dbReference>
<dbReference type="InterPro" id="IPR050319">
    <property type="entry name" value="ABC_transp_ATP-bind"/>
</dbReference>